<dbReference type="SUPFAM" id="SSF69255">
    <property type="entry name" value="gp5 N-terminal domain-like"/>
    <property type="match status" value="1"/>
</dbReference>
<proteinExistence type="predicted"/>
<evidence type="ECO:0000313" key="3">
    <source>
        <dbReference type="EMBL" id="TQM41800.1"/>
    </source>
</evidence>
<dbReference type="AlphaFoldDB" id="A0A543G6U5"/>
<dbReference type="SUPFAM" id="SSF69279">
    <property type="entry name" value="Phage tail proteins"/>
    <property type="match status" value="1"/>
</dbReference>
<evidence type="ECO:0000313" key="4">
    <source>
        <dbReference type="Proteomes" id="UP000320773"/>
    </source>
</evidence>
<evidence type="ECO:0000256" key="1">
    <source>
        <dbReference type="SAM" id="MobiDB-lite"/>
    </source>
</evidence>
<evidence type="ECO:0000259" key="2">
    <source>
        <dbReference type="Pfam" id="PF04717"/>
    </source>
</evidence>
<dbReference type="SUPFAM" id="SSF69349">
    <property type="entry name" value="Phage fibre proteins"/>
    <property type="match status" value="1"/>
</dbReference>
<organism evidence="3 4">
    <name type="scientific">Flavobacterium branchiophilum</name>
    <dbReference type="NCBI Taxonomy" id="55197"/>
    <lineage>
        <taxon>Bacteria</taxon>
        <taxon>Pseudomonadati</taxon>
        <taxon>Bacteroidota</taxon>
        <taxon>Flavobacteriia</taxon>
        <taxon>Flavobacteriales</taxon>
        <taxon>Flavobacteriaceae</taxon>
        <taxon>Flavobacterium</taxon>
    </lineage>
</organism>
<sequence length="598" mass="66526">MITQKIKFGIDRKEISHFTSIELHQTINKHHNFTIKVPHSVIEEPRAYTMQNAQNWLGKTVHIALENQNNFIGIVTDVKFELKEDIVGNQIIISGHSKTEILESGSKMYSWEEVTLKEIVEGVLKKGVGKYRELKNEINPEYKQTIKYQTQYNETDFQFLQRLAKQYNEWFYYNGEILIFGKPTKFDKEIPLLLGIDLSKFVMGLKTIPHHFSSFTYDENQDVSYMSKTNQEIKPMSRLGKFAIDASAILYNTHSLEHGKISTGHEGALEQLLNAKQQSAIAKSNTISAKSRNPKLKVGSIIEIGFQEKLPTNLAAINNIPQSKINYIDTYIITKITHKANEIGEYFNSFSALPVNITKLPEPKIKFPNAKLQEAVVVDNNDPKGTGRIRVKMEWQQGSMRTPWLRVMTPDAGSSAEVGTNRGMVFIPEIGDHVLLGFRHNDPNRPLVIGSLFHGKNSSGGGAKNKEKSLRSKTGNNITLDDSIGKGAVLINDAIGNSLTFDGSGNTVAQAGDTNVINVGKSAESHFKMDKDGNIALEGKNSFKVTVGKSILELLADGTINLNGKKFKLDATDTMDIASAKNHISGESKLDGGDVFIN</sequence>
<dbReference type="Pfam" id="PF04717">
    <property type="entry name" value="Phage_base_V"/>
    <property type="match status" value="1"/>
</dbReference>
<dbReference type="Gene3D" id="2.40.50.230">
    <property type="entry name" value="Gp5 N-terminal domain"/>
    <property type="match status" value="1"/>
</dbReference>
<dbReference type="Pfam" id="PF05954">
    <property type="entry name" value="Phage_GPD"/>
    <property type="match status" value="1"/>
</dbReference>
<accession>A0A543G6U5</accession>
<dbReference type="InterPro" id="IPR006531">
    <property type="entry name" value="Gp5/Vgr_OB"/>
</dbReference>
<gene>
    <name evidence="3" type="ORF">BC670_2810</name>
</gene>
<protein>
    <submittedName>
        <fullName evidence="3">Late control gene D protein (GPD)</fullName>
    </submittedName>
</protein>
<dbReference type="EMBL" id="VFPJ01000001">
    <property type="protein sequence ID" value="TQM41800.1"/>
    <property type="molecule type" value="Genomic_DNA"/>
</dbReference>
<name>A0A543G6U5_9FLAO</name>
<comment type="caution">
    <text evidence="3">The sequence shown here is derived from an EMBL/GenBank/DDBJ whole genome shotgun (WGS) entry which is preliminary data.</text>
</comment>
<reference evidence="3 4" key="1">
    <citation type="submission" date="2019-06" db="EMBL/GenBank/DDBJ databases">
        <title>Genomic Encyclopedia of Archaeal and Bacterial Type Strains, Phase II (KMG-II): from individual species to whole genera.</title>
        <authorList>
            <person name="Goeker M."/>
        </authorList>
    </citation>
    <scope>NUCLEOTIDE SEQUENCE [LARGE SCALE GENOMIC DNA]</scope>
    <source>
        <strain evidence="3 4">DSM 24789</strain>
    </source>
</reference>
<feature type="region of interest" description="Disordered" evidence="1">
    <location>
        <begin position="458"/>
        <end position="477"/>
    </location>
</feature>
<dbReference type="InterPro" id="IPR037026">
    <property type="entry name" value="Vgr_OB-fold_dom_sf"/>
</dbReference>
<feature type="domain" description="Gp5/Type VI secretion system Vgr protein OB-fold" evidence="2">
    <location>
        <begin position="374"/>
        <end position="453"/>
    </location>
</feature>
<dbReference type="Proteomes" id="UP000320773">
    <property type="component" value="Unassembled WGS sequence"/>
</dbReference>
<dbReference type="RefSeq" id="WP_089079369.1">
    <property type="nucleotide sequence ID" value="NZ_VFPJ01000001.1"/>
</dbReference>
<dbReference type="Gene3D" id="3.55.50.10">
    <property type="entry name" value="Baseplate protein-like domains"/>
    <property type="match status" value="1"/>
</dbReference>